<accession>A0A9D4D5L1</accession>
<keyword evidence="4" id="KW-0677">Repeat</keyword>
<comment type="caution">
    <text evidence="9">The sequence shown here is derived from an EMBL/GenBank/DDBJ whole genome shotgun (WGS) entry which is preliminary data.</text>
</comment>
<keyword evidence="5" id="KW-1015">Disulfide bond</keyword>
<keyword evidence="7" id="KW-0812">Transmembrane</keyword>
<sequence length="641" mass="69448">MDFTTIAAFVGLFCIARDGGVNGQFCNSAEEPALPMCTDVPLRIGALDQVLYFDTSFDPNLQKSECVCQLEFQKSGSIEIVYKPAITPTPNCGIQFELGSDRAAFGCALFQGGSSVFQAQALSNLTYTKYEDIDLHEWRSCIGVRPAAGTHVKAKCFRQIKYVAPSNTGEGSGGWNSWSSWSECSNTCSSGTNMRTRVCSGNGNQCNGITTETEKRNCPFERDCPVDGGWSQWSMTSSCSVTCGGGKQFRSRSCSYPPPSYGGKLCVDTSGQLTSLNETYLLVCNTQSCPDVPVIGQWGPWRQWSECSRSCGQGQRERTRSCNDSAAAGGPPLCRDERTNTTRASETETVSCNVFECTNMKTAPPKTAAFANAGSGTNIGAVVGGTLGALVALLLLVLLIICLVRRRRRDDPEKSVKPGQRSIRYFSQSDDVTVTENELYEYDGQTPGHTTNALFIGGIPETPASPGYIPHFFTDSGDRYAVIVDSTRAKSKSKERPSLSTVPQSTSSKGSSDSNTHLNEMSNDRSSAFESDRLSLSTPNEYTSDKDPGMGVGNPGYDPAYFTAISGEENSGKSSSPYDYIDHDKLQRDEAGFDIPAHPREANNVASPDVGHEDHYKRVITPTIDTDDDGYLKSPKRISVP</sequence>
<name>A0A9D4D5L1_DREPO</name>
<feature type="chain" id="PRO_5038343430" evidence="8">
    <location>
        <begin position="24"/>
        <end position="641"/>
    </location>
</feature>
<keyword evidence="2" id="KW-0964">Secreted</keyword>
<dbReference type="SUPFAM" id="SSF82895">
    <property type="entry name" value="TSP-1 type 1 repeat"/>
    <property type="match status" value="3"/>
</dbReference>
<keyword evidence="7" id="KW-0472">Membrane</keyword>
<evidence type="ECO:0000256" key="2">
    <source>
        <dbReference type="ARBA" id="ARBA00022525"/>
    </source>
</evidence>
<dbReference type="PANTHER" id="PTHR22906:SF43">
    <property type="entry name" value="PROPERDIN"/>
    <property type="match status" value="1"/>
</dbReference>
<keyword evidence="7" id="KW-1133">Transmembrane helix</keyword>
<evidence type="ECO:0000313" key="10">
    <source>
        <dbReference type="Proteomes" id="UP000828390"/>
    </source>
</evidence>
<dbReference type="EMBL" id="JAIWYP010000011">
    <property type="protein sequence ID" value="KAH3738552.1"/>
    <property type="molecule type" value="Genomic_DNA"/>
</dbReference>
<evidence type="ECO:0000256" key="5">
    <source>
        <dbReference type="ARBA" id="ARBA00023157"/>
    </source>
</evidence>
<protein>
    <submittedName>
        <fullName evidence="9">Uncharacterized protein</fullName>
    </submittedName>
</protein>
<dbReference type="InterPro" id="IPR036383">
    <property type="entry name" value="TSP1_rpt_sf"/>
</dbReference>
<feature type="signal peptide" evidence="8">
    <location>
        <begin position="1"/>
        <end position="23"/>
    </location>
</feature>
<keyword evidence="10" id="KW-1185">Reference proteome</keyword>
<dbReference type="Pfam" id="PF00090">
    <property type="entry name" value="TSP_1"/>
    <property type="match status" value="3"/>
</dbReference>
<feature type="compositionally biased region" description="Low complexity" evidence="6">
    <location>
        <begin position="505"/>
        <end position="514"/>
    </location>
</feature>
<organism evidence="9 10">
    <name type="scientific">Dreissena polymorpha</name>
    <name type="common">Zebra mussel</name>
    <name type="synonym">Mytilus polymorpha</name>
    <dbReference type="NCBI Taxonomy" id="45954"/>
    <lineage>
        <taxon>Eukaryota</taxon>
        <taxon>Metazoa</taxon>
        <taxon>Spiralia</taxon>
        <taxon>Lophotrochozoa</taxon>
        <taxon>Mollusca</taxon>
        <taxon>Bivalvia</taxon>
        <taxon>Autobranchia</taxon>
        <taxon>Heteroconchia</taxon>
        <taxon>Euheterodonta</taxon>
        <taxon>Imparidentia</taxon>
        <taxon>Neoheterodontei</taxon>
        <taxon>Myida</taxon>
        <taxon>Dreissenoidea</taxon>
        <taxon>Dreissenidae</taxon>
        <taxon>Dreissena</taxon>
    </lineage>
</organism>
<dbReference type="PROSITE" id="PS50092">
    <property type="entry name" value="TSP1"/>
    <property type="match status" value="2"/>
</dbReference>
<dbReference type="InterPro" id="IPR000884">
    <property type="entry name" value="TSP1_rpt"/>
</dbReference>
<feature type="compositionally biased region" description="Polar residues" evidence="6">
    <location>
        <begin position="515"/>
        <end position="542"/>
    </location>
</feature>
<dbReference type="PANTHER" id="PTHR22906">
    <property type="entry name" value="PROPERDIN"/>
    <property type="match status" value="1"/>
</dbReference>
<keyword evidence="3 8" id="KW-0732">Signal</keyword>
<proteinExistence type="predicted"/>
<evidence type="ECO:0000256" key="3">
    <source>
        <dbReference type="ARBA" id="ARBA00022729"/>
    </source>
</evidence>
<dbReference type="FunFam" id="2.20.100.10:FF:000001">
    <property type="entry name" value="semaphorin-5A isoform X1"/>
    <property type="match status" value="1"/>
</dbReference>
<evidence type="ECO:0000256" key="8">
    <source>
        <dbReference type="SAM" id="SignalP"/>
    </source>
</evidence>
<dbReference type="Proteomes" id="UP000828390">
    <property type="component" value="Unassembled WGS sequence"/>
</dbReference>
<evidence type="ECO:0000256" key="4">
    <source>
        <dbReference type="ARBA" id="ARBA00022737"/>
    </source>
</evidence>
<evidence type="ECO:0000256" key="7">
    <source>
        <dbReference type="SAM" id="Phobius"/>
    </source>
</evidence>
<evidence type="ECO:0000256" key="1">
    <source>
        <dbReference type="ARBA" id="ARBA00004613"/>
    </source>
</evidence>
<dbReference type="SMART" id="SM00209">
    <property type="entry name" value="TSP1"/>
    <property type="match status" value="3"/>
</dbReference>
<reference evidence="9" key="2">
    <citation type="submission" date="2020-11" db="EMBL/GenBank/DDBJ databases">
        <authorList>
            <person name="McCartney M.A."/>
            <person name="Auch B."/>
            <person name="Kono T."/>
            <person name="Mallez S."/>
            <person name="Becker A."/>
            <person name="Gohl D.M."/>
            <person name="Silverstein K.A.T."/>
            <person name="Koren S."/>
            <person name="Bechman K.B."/>
            <person name="Herman A."/>
            <person name="Abrahante J.E."/>
            <person name="Garbe J."/>
        </authorList>
    </citation>
    <scope>NUCLEOTIDE SEQUENCE</scope>
    <source>
        <strain evidence="9">Duluth1</strain>
        <tissue evidence="9">Whole animal</tissue>
    </source>
</reference>
<evidence type="ECO:0000313" key="9">
    <source>
        <dbReference type="EMBL" id="KAH3738552.1"/>
    </source>
</evidence>
<feature type="region of interest" description="Disordered" evidence="6">
    <location>
        <begin position="321"/>
        <end position="341"/>
    </location>
</feature>
<comment type="subcellular location">
    <subcellularLocation>
        <location evidence="1">Secreted</location>
    </subcellularLocation>
</comment>
<feature type="region of interest" description="Disordered" evidence="6">
    <location>
        <begin position="487"/>
        <end position="555"/>
    </location>
</feature>
<dbReference type="Gene3D" id="2.20.100.10">
    <property type="entry name" value="Thrombospondin type-1 (TSP1) repeat"/>
    <property type="match status" value="3"/>
</dbReference>
<evidence type="ECO:0000256" key="6">
    <source>
        <dbReference type="SAM" id="MobiDB-lite"/>
    </source>
</evidence>
<dbReference type="AlphaFoldDB" id="A0A9D4D5L1"/>
<feature type="transmembrane region" description="Helical" evidence="7">
    <location>
        <begin position="379"/>
        <end position="404"/>
    </location>
</feature>
<feature type="region of interest" description="Disordered" evidence="6">
    <location>
        <begin position="596"/>
        <end position="641"/>
    </location>
</feature>
<gene>
    <name evidence="9" type="ORF">DPMN_045189</name>
</gene>
<reference evidence="9" key="1">
    <citation type="journal article" date="2019" name="bioRxiv">
        <title>The Genome of the Zebra Mussel, Dreissena polymorpha: A Resource for Invasive Species Research.</title>
        <authorList>
            <person name="McCartney M.A."/>
            <person name="Auch B."/>
            <person name="Kono T."/>
            <person name="Mallez S."/>
            <person name="Zhang Y."/>
            <person name="Obille A."/>
            <person name="Becker A."/>
            <person name="Abrahante J.E."/>
            <person name="Garbe J."/>
            <person name="Badalamenti J.P."/>
            <person name="Herman A."/>
            <person name="Mangelson H."/>
            <person name="Liachko I."/>
            <person name="Sullivan S."/>
            <person name="Sone E.D."/>
            <person name="Koren S."/>
            <person name="Silverstein K.A.T."/>
            <person name="Beckman K.B."/>
            <person name="Gohl D.M."/>
        </authorList>
    </citation>
    <scope>NUCLEOTIDE SEQUENCE</scope>
    <source>
        <strain evidence="9">Duluth1</strain>
        <tissue evidence="9">Whole animal</tissue>
    </source>
</reference>
<dbReference type="InterPro" id="IPR052065">
    <property type="entry name" value="Compl_asym_regulator"/>
</dbReference>